<evidence type="ECO:0000256" key="13">
    <source>
        <dbReference type="ARBA" id="ARBA00073913"/>
    </source>
</evidence>
<dbReference type="AlphaFoldDB" id="A0A067R446"/>
<dbReference type="InterPro" id="IPR021600">
    <property type="entry name" value="TFIIE_asu_C"/>
</dbReference>
<evidence type="ECO:0000256" key="12">
    <source>
        <dbReference type="ARBA" id="ARBA00065242"/>
    </source>
</evidence>
<evidence type="ECO:0000256" key="1">
    <source>
        <dbReference type="ARBA" id="ARBA00004123"/>
    </source>
</evidence>
<keyword evidence="9" id="KW-0804">Transcription</keyword>
<evidence type="ECO:0000256" key="7">
    <source>
        <dbReference type="ARBA" id="ARBA00022990"/>
    </source>
</evidence>
<dbReference type="Gene3D" id="6.10.140.1250">
    <property type="match status" value="1"/>
</dbReference>
<evidence type="ECO:0000256" key="8">
    <source>
        <dbReference type="ARBA" id="ARBA00023015"/>
    </source>
</evidence>
<dbReference type="InterPro" id="IPR024550">
    <property type="entry name" value="TFIIEa/SarR/Rpc3_HTH_dom"/>
</dbReference>
<name>A0A067R446_ZOONE</name>
<evidence type="ECO:0000313" key="18">
    <source>
        <dbReference type="Proteomes" id="UP000027135"/>
    </source>
</evidence>
<protein>
    <recommendedName>
        <fullName evidence="13">General transcription factor IIE subunit 1</fullName>
    </recommendedName>
    <alternativeName>
        <fullName evidence="14">Transcription initiation factor IIE subunit alpha</fullName>
    </alternativeName>
</protein>
<dbReference type="PANTHER" id="PTHR13097:SF7">
    <property type="entry name" value="GENERAL TRANSCRIPTION FACTOR IIE SUBUNIT 1"/>
    <property type="match status" value="1"/>
</dbReference>
<dbReference type="SMART" id="SM00531">
    <property type="entry name" value="TFIIE"/>
    <property type="match status" value="1"/>
</dbReference>
<dbReference type="PROSITE" id="PS51344">
    <property type="entry name" value="HTH_TFE_IIE"/>
    <property type="match status" value="1"/>
</dbReference>
<evidence type="ECO:0000256" key="11">
    <source>
        <dbReference type="ARBA" id="ARBA00025581"/>
    </source>
</evidence>
<evidence type="ECO:0000256" key="2">
    <source>
        <dbReference type="ARBA" id="ARBA00008947"/>
    </source>
</evidence>
<dbReference type="OMA" id="ILIRYPC"/>
<keyword evidence="18" id="KW-1185">Reference proteome</keyword>
<keyword evidence="8" id="KW-0805">Transcription regulation</keyword>
<comment type="function">
    <text evidence="11">Recruits TFIIH to the initiation complex and stimulates the RNA polymerase II C-terminal domain kinase and DNA-dependent ATPase activities of TFIIH. Both TFIIH and TFIIE are required for promoter clearance by RNA polymerase.</text>
</comment>
<dbReference type="FunCoup" id="A0A067R446">
    <property type="interactions" value="2114"/>
</dbReference>
<keyword evidence="3" id="KW-0597">Phosphoprotein</keyword>
<organism evidence="17 18">
    <name type="scientific">Zootermopsis nevadensis</name>
    <name type="common">Dampwood termite</name>
    <dbReference type="NCBI Taxonomy" id="136037"/>
    <lineage>
        <taxon>Eukaryota</taxon>
        <taxon>Metazoa</taxon>
        <taxon>Ecdysozoa</taxon>
        <taxon>Arthropoda</taxon>
        <taxon>Hexapoda</taxon>
        <taxon>Insecta</taxon>
        <taxon>Pterygota</taxon>
        <taxon>Neoptera</taxon>
        <taxon>Polyneoptera</taxon>
        <taxon>Dictyoptera</taxon>
        <taxon>Blattodea</taxon>
        <taxon>Blattoidea</taxon>
        <taxon>Termitoidae</taxon>
        <taxon>Termopsidae</taxon>
        <taxon>Zootermopsis</taxon>
    </lineage>
</organism>
<reference evidence="17 18" key="1">
    <citation type="journal article" date="2014" name="Nat. Commun.">
        <title>Molecular traces of alternative social organization in a termite genome.</title>
        <authorList>
            <person name="Terrapon N."/>
            <person name="Li C."/>
            <person name="Robertson H.M."/>
            <person name="Ji L."/>
            <person name="Meng X."/>
            <person name="Booth W."/>
            <person name="Chen Z."/>
            <person name="Childers C.P."/>
            <person name="Glastad K.M."/>
            <person name="Gokhale K."/>
            <person name="Gowin J."/>
            <person name="Gronenberg W."/>
            <person name="Hermansen R.A."/>
            <person name="Hu H."/>
            <person name="Hunt B.G."/>
            <person name="Huylmans A.K."/>
            <person name="Khalil S.M."/>
            <person name="Mitchell R.D."/>
            <person name="Munoz-Torres M.C."/>
            <person name="Mustard J.A."/>
            <person name="Pan H."/>
            <person name="Reese J.T."/>
            <person name="Scharf M.E."/>
            <person name="Sun F."/>
            <person name="Vogel H."/>
            <person name="Xiao J."/>
            <person name="Yang W."/>
            <person name="Yang Z."/>
            <person name="Yang Z."/>
            <person name="Zhou J."/>
            <person name="Zhu J."/>
            <person name="Brent C.S."/>
            <person name="Elsik C.G."/>
            <person name="Goodisman M.A."/>
            <person name="Liberles D.A."/>
            <person name="Roe R.M."/>
            <person name="Vargo E.L."/>
            <person name="Vilcinskas A."/>
            <person name="Wang J."/>
            <person name="Bornberg-Bauer E."/>
            <person name="Korb J."/>
            <person name="Zhang G."/>
            <person name="Liebig J."/>
        </authorList>
    </citation>
    <scope>NUCLEOTIDE SEQUENCE [LARGE SCALE GENOMIC DNA]</scope>
    <source>
        <tissue evidence="17">Whole organism</tissue>
    </source>
</reference>
<dbReference type="GO" id="GO:0006367">
    <property type="term" value="P:transcription initiation at RNA polymerase II promoter"/>
    <property type="evidence" value="ECO:0007669"/>
    <property type="project" value="InterPro"/>
</dbReference>
<accession>A0A067R446</accession>
<keyword evidence="7" id="KW-0007">Acetylation</keyword>
<evidence type="ECO:0000256" key="3">
    <source>
        <dbReference type="ARBA" id="ARBA00022553"/>
    </source>
</evidence>
<evidence type="ECO:0000256" key="14">
    <source>
        <dbReference type="ARBA" id="ARBA00080958"/>
    </source>
</evidence>
<dbReference type="STRING" id="136037.A0A067R446"/>
<dbReference type="PANTHER" id="PTHR13097">
    <property type="entry name" value="TRANSCRIPTION INITIATION FACTOR IIE, ALPHA SUBUNIT"/>
    <property type="match status" value="1"/>
</dbReference>
<feature type="compositionally biased region" description="Basic and acidic residues" evidence="15">
    <location>
        <begin position="325"/>
        <end position="342"/>
    </location>
</feature>
<evidence type="ECO:0000256" key="4">
    <source>
        <dbReference type="ARBA" id="ARBA00022723"/>
    </source>
</evidence>
<dbReference type="InterPro" id="IPR039997">
    <property type="entry name" value="TFE"/>
</dbReference>
<dbReference type="Proteomes" id="UP000027135">
    <property type="component" value="Unassembled WGS sequence"/>
</dbReference>
<dbReference type="Pfam" id="PF02002">
    <property type="entry name" value="TFIIE_alpha"/>
    <property type="match status" value="1"/>
</dbReference>
<dbReference type="GO" id="GO:0008270">
    <property type="term" value="F:zinc ion binding"/>
    <property type="evidence" value="ECO:0007669"/>
    <property type="project" value="UniProtKB-KW"/>
</dbReference>
<dbReference type="eggNOG" id="KOG2593">
    <property type="taxonomic scope" value="Eukaryota"/>
</dbReference>
<comment type="similarity">
    <text evidence="2">Belongs to the TFIIE alpha subunit family.</text>
</comment>
<dbReference type="InterPro" id="IPR013083">
    <property type="entry name" value="Znf_RING/FYVE/PHD"/>
</dbReference>
<keyword evidence="4" id="KW-0479">Metal-binding</keyword>
<proteinExistence type="inferred from homology"/>
<dbReference type="FunFam" id="3.30.40.10:FF:000087">
    <property type="entry name" value="General transcription factor IIE subunit 1"/>
    <property type="match status" value="1"/>
</dbReference>
<evidence type="ECO:0000256" key="5">
    <source>
        <dbReference type="ARBA" id="ARBA00022771"/>
    </source>
</evidence>
<dbReference type="Gene3D" id="3.30.40.10">
    <property type="entry name" value="Zinc/RING finger domain, C3HC4 (zinc finger)"/>
    <property type="match status" value="1"/>
</dbReference>
<dbReference type="InParanoid" id="A0A067R446"/>
<evidence type="ECO:0000256" key="15">
    <source>
        <dbReference type="SAM" id="MobiDB-lite"/>
    </source>
</evidence>
<evidence type="ECO:0000256" key="6">
    <source>
        <dbReference type="ARBA" id="ARBA00022833"/>
    </source>
</evidence>
<dbReference type="InterPro" id="IPR017919">
    <property type="entry name" value="TFIIE/TFIIEa_HTH"/>
</dbReference>
<keyword evidence="10" id="KW-0539">Nucleus</keyword>
<keyword evidence="5" id="KW-0863">Zinc-finger</keyword>
<comment type="subunit">
    <text evidence="12">Tetramer of two alpha and two beta chains. Interacts with TAF6/TAFII80. Interacts with ATF7IP. Interacts with SND1. Part of TBP-based Pol II pre-initiation complex (PIC), in which Pol II core assembles with general transcription factors and other specific initiation factors including GTF2E1, GTF2E2, GTF2F1, GTF2F2, TCEA1, ERCC2, ERCC3, GTF2H2, GTF2H3, GTF2H4, GTF2H5, GTF2A1, GTF2A2, GTF2B and TBP; this large multi-subunit PIC complex mediates DNA unwinding and targets Pol II core to the transcription start site where the first phosphodiester bond forms.</text>
</comment>
<evidence type="ECO:0000259" key="16">
    <source>
        <dbReference type="PROSITE" id="PS51344"/>
    </source>
</evidence>
<evidence type="ECO:0000256" key="10">
    <source>
        <dbReference type="ARBA" id="ARBA00023242"/>
    </source>
</evidence>
<evidence type="ECO:0000256" key="9">
    <source>
        <dbReference type="ARBA" id="ARBA00023163"/>
    </source>
</evidence>
<dbReference type="GO" id="GO:0005673">
    <property type="term" value="C:transcription factor TFIIE complex"/>
    <property type="evidence" value="ECO:0007669"/>
    <property type="project" value="TreeGrafter"/>
</dbReference>
<gene>
    <name evidence="17" type="ORF">L798_06790</name>
</gene>
<feature type="domain" description="HTH TFE/IIEalpha-type" evidence="16">
    <location>
        <begin position="14"/>
        <end position="104"/>
    </location>
</feature>
<dbReference type="SUPFAM" id="SSF57783">
    <property type="entry name" value="Zinc beta-ribbon"/>
    <property type="match status" value="1"/>
</dbReference>
<sequence>MGEEKLVTEVPSSLKQLARLVVRGFYTIEDALIVDMLVRNPCMKEDDICELLKFERKMLRARISTLRNDKFIQVRLKMETGLDGKAQKVNYYFINYKTFVNVVKYKLDLMRKRMETEERDATSRASFKCPSCCKTFTDLEADQLFDIATQEFHCTFCREVVEEDQSALPKKDSRLLLAKFNEQLEPLYILLREVEGIKLAPEILEPEPVDISTIRGLDNKKPAAGLRPPGDHWSGEATRAQGFAVEEARVDVMIGGDEGIQDQTAVRKERPIWMTESTIINQDSVMNATSMADLVTGLETASNDKVSSGAKSQEDIMSVLLAHEKRDSASDSSGDEDKKELDASEPGELFNYLNDHTEIEIIDSDDDDDGLIPVVSVGGRSVPVTEVSDTLIAQMTPAEKEAYIQVYQEYYSHMYD</sequence>
<dbReference type="InterPro" id="IPR002853">
    <property type="entry name" value="TFIIE_asu"/>
</dbReference>
<dbReference type="Pfam" id="PF11521">
    <property type="entry name" value="TFIIE-A_C"/>
    <property type="match status" value="1"/>
</dbReference>
<evidence type="ECO:0000313" key="17">
    <source>
        <dbReference type="EMBL" id="KDR17841.1"/>
    </source>
</evidence>
<feature type="region of interest" description="Disordered" evidence="15">
    <location>
        <begin position="325"/>
        <end position="346"/>
    </location>
</feature>
<dbReference type="EMBL" id="KK852716">
    <property type="protein sequence ID" value="KDR17841.1"/>
    <property type="molecule type" value="Genomic_DNA"/>
</dbReference>
<comment type="subcellular location">
    <subcellularLocation>
        <location evidence="1">Nucleus</location>
    </subcellularLocation>
</comment>
<keyword evidence="6" id="KW-0862">Zinc</keyword>